<keyword evidence="4" id="KW-0963">Cytoplasm</keyword>
<feature type="region of interest" description="Disordered" evidence="9">
    <location>
        <begin position="1"/>
        <end position="186"/>
    </location>
</feature>
<dbReference type="GO" id="GO:0000082">
    <property type="term" value="P:G1/S transition of mitotic cell cycle"/>
    <property type="evidence" value="ECO:0007669"/>
    <property type="project" value="InterPro"/>
</dbReference>
<dbReference type="EMBL" id="MU032346">
    <property type="protein sequence ID" value="KAF3767029.1"/>
    <property type="molecule type" value="Genomic_DNA"/>
</dbReference>
<keyword evidence="6" id="KW-0805">Transcription regulation</keyword>
<feature type="compositionally biased region" description="Basic and acidic residues" evidence="9">
    <location>
        <begin position="138"/>
        <end position="148"/>
    </location>
</feature>
<comment type="caution">
    <text evidence="10">The sequence shown here is derived from an EMBL/GenBank/DDBJ whole genome shotgun (WGS) entry which is preliminary data.</text>
</comment>
<feature type="compositionally biased region" description="Polar residues" evidence="9">
    <location>
        <begin position="269"/>
        <end position="285"/>
    </location>
</feature>
<dbReference type="GO" id="GO:0033309">
    <property type="term" value="C:SBF transcription complex"/>
    <property type="evidence" value="ECO:0007669"/>
    <property type="project" value="TreeGrafter"/>
</dbReference>
<dbReference type="OrthoDB" id="2359117at2759"/>
<name>A0A9P5CQ04_CRYP1</name>
<evidence type="ECO:0000256" key="2">
    <source>
        <dbReference type="ARBA" id="ARBA00004496"/>
    </source>
</evidence>
<evidence type="ECO:0000256" key="1">
    <source>
        <dbReference type="ARBA" id="ARBA00004123"/>
    </source>
</evidence>
<comment type="subcellular location">
    <subcellularLocation>
        <location evidence="2">Cytoplasm</location>
    </subcellularLocation>
    <subcellularLocation>
        <location evidence="1">Nucleus</location>
    </subcellularLocation>
</comment>
<feature type="compositionally biased region" description="Low complexity" evidence="9">
    <location>
        <begin position="215"/>
        <end position="225"/>
    </location>
</feature>
<dbReference type="PANTHER" id="PTHR28246">
    <property type="entry name" value="G1-SPECIFIC TRANSCRIPTIONAL REPRESSOR WHI5-RELATED"/>
    <property type="match status" value="1"/>
</dbReference>
<evidence type="ECO:0000256" key="9">
    <source>
        <dbReference type="SAM" id="MobiDB-lite"/>
    </source>
</evidence>
<dbReference type="Proteomes" id="UP000803844">
    <property type="component" value="Unassembled WGS sequence"/>
</dbReference>
<dbReference type="InterPro" id="IPR013734">
    <property type="entry name" value="TF_Nrm1/Whi5"/>
</dbReference>
<dbReference type="InterPro" id="IPR039198">
    <property type="entry name" value="Srl3/Whi5"/>
</dbReference>
<evidence type="ECO:0000313" key="10">
    <source>
        <dbReference type="EMBL" id="KAF3767029.1"/>
    </source>
</evidence>
<proteinExistence type="inferred from homology"/>
<feature type="compositionally biased region" description="Basic and acidic residues" evidence="9">
    <location>
        <begin position="513"/>
        <end position="522"/>
    </location>
</feature>
<protein>
    <submittedName>
        <fullName evidence="10">Uncharacterized protein</fullName>
    </submittedName>
</protein>
<dbReference type="GeneID" id="63842364"/>
<dbReference type="GO" id="GO:0003712">
    <property type="term" value="F:transcription coregulator activity"/>
    <property type="evidence" value="ECO:0007669"/>
    <property type="project" value="TreeGrafter"/>
</dbReference>
<organism evidence="10 11">
    <name type="scientific">Cryphonectria parasitica (strain ATCC 38755 / EP155)</name>
    <dbReference type="NCBI Taxonomy" id="660469"/>
    <lineage>
        <taxon>Eukaryota</taxon>
        <taxon>Fungi</taxon>
        <taxon>Dikarya</taxon>
        <taxon>Ascomycota</taxon>
        <taxon>Pezizomycotina</taxon>
        <taxon>Sordariomycetes</taxon>
        <taxon>Sordariomycetidae</taxon>
        <taxon>Diaporthales</taxon>
        <taxon>Cryphonectriaceae</taxon>
        <taxon>Cryphonectria-Endothia species complex</taxon>
        <taxon>Cryphonectria</taxon>
    </lineage>
</organism>
<sequence length="551" mass="57775">MSFRPVNAAPKQAGVGVSDSNALLSTAHRVAPHDSSSSSSSSSQGHIMASSAAGSYPLQKQNSNTDSQATALSSSNSTAESHRVFTPPIIERSASNGAASSGHESSQESQLRQLSQLAAVQEKMPDVGAVAPRPSVKRMADGAVKENNRTSPSASPPRPGPGWHSRNVSGVSIASSASSRVNELSSELKARLSYAMLKVHNGWQSRTIDEVENLASAAASPASSSNSTLPGPAGSSISPQMQTLSHPLPSSSGAPPQTHQPQSKDDSGARSSASPDMQPVSSSARLQDVPSLAPPVSIQPHRNETNHRRNSNPKHTPSLLSPRSHHSSPHTPALPSLSISRDPGAARAAAAADPVIISPTHNNREKDAMEALLFMSSPGNSANMKNYYPASQSAVSHLRNGALAVPSPQRTALPTSAPKRKSLPNGRPMHSSQPLPAAHTSPKKRVGFGRSPSTFSEMDIDDPATSPRRHATHARPLAHSPQKTTNGTAAQARHSMPPTMEVSKPSPQPKPRFSYEDLDKVLDQVAAEDPSSESESEIELPARRAGAGMRS</sequence>
<evidence type="ECO:0000256" key="3">
    <source>
        <dbReference type="ARBA" id="ARBA00006922"/>
    </source>
</evidence>
<dbReference type="AlphaFoldDB" id="A0A9P5CQ04"/>
<keyword evidence="5" id="KW-0678">Repressor</keyword>
<comment type="similarity">
    <text evidence="3">Belongs to the WHI5/NRM1 family.</text>
</comment>
<accession>A0A9P5CQ04</accession>
<reference evidence="10" key="1">
    <citation type="journal article" date="2020" name="Phytopathology">
        <title>Genome sequence of the chestnut blight fungus Cryphonectria parasitica EP155: A fundamental resource for an archetypical invasive plant pathogen.</title>
        <authorList>
            <person name="Crouch J.A."/>
            <person name="Dawe A."/>
            <person name="Aerts A."/>
            <person name="Barry K."/>
            <person name="Churchill A.C.L."/>
            <person name="Grimwood J."/>
            <person name="Hillman B."/>
            <person name="Milgroom M.G."/>
            <person name="Pangilinan J."/>
            <person name="Smith M."/>
            <person name="Salamov A."/>
            <person name="Schmutz J."/>
            <person name="Yadav J."/>
            <person name="Grigoriev I.V."/>
            <person name="Nuss D."/>
        </authorList>
    </citation>
    <scope>NUCLEOTIDE SEQUENCE</scope>
    <source>
        <strain evidence="10">EP155</strain>
    </source>
</reference>
<evidence type="ECO:0000256" key="5">
    <source>
        <dbReference type="ARBA" id="ARBA00022491"/>
    </source>
</evidence>
<dbReference type="Pfam" id="PF08528">
    <property type="entry name" value="Whi5"/>
    <property type="match status" value="1"/>
</dbReference>
<keyword evidence="8" id="KW-0539">Nucleus</keyword>
<evidence type="ECO:0000256" key="8">
    <source>
        <dbReference type="ARBA" id="ARBA00023242"/>
    </source>
</evidence>
<evidence type="ECO:0000256" key="7">
    <source>
        <dbReference type="ARBA" id="ARBA00023163"/>
    </source>
</evidence>
<evidence type="ECO:0000256" key="4">
    <source>
        <dbReference type="ARBA" id="ARBA00022490"/>
    </source>
</evidence>
<keyword evidence="11" id="KW-1185">Reference proteome</keyword>
<evidence type="ECO:0000313" key="11">
    <source>
        <dbReference type="Proteomes" id="UP000803844"/>
    </source>
</evidence>
<feature type="compositionally biased region" description="Low complexity" evidence="9">
    <location>
        <begin position="168"/>
        <end position="179"/>
    </location>
</feature>
<feature type="compositionally biased region" description="Polar residues" evidence="9">
    <location>
        <begin position="235"/>
        <end position="261"/>
    </location>
</feature>
<feature type="region of interest" description="Disordered" evidence="9">
    <location>
        <begin position="215"/>
        <end position="362"/>
    </location>
</feature>
<feature type="compositionally biased region" description="Low complexity" evidence="9">
    <location>
        <begin position="107"/>
        <end position="117"/>
    </location>
</feature>
<evidence type="ECO:0000256" key="6">
    <source>
        <dbReference type="ARBA" id="ARBA00023015"/>
    </source>
</evidence>
<gene>
    <name evidence="10" type="ORF">M406DRAFT_69200</name>
</gene>
<feature type="compositionally biased region" description="Polar residues" evidence="9">
    <location>
        <begin position="93"/>
        <end position="103"/>
    </location>
</feature>
<dbReference type="GO" id="GO:0005737">
    <property type="term" value="C:cytoplasm"/>
    <property type="evidence" value="ECO:0007669"/>
    <property type="project" value="UniProtKB-SubCell"/>
</dbReference>
<feature type="region of interest" description="Disordered" evidence="9">
    <location>
        <begin position="405"/>
        <end position="551"/>
    </location>
</feature>
<keyword evidence="7" id="KW-0804">Transcription</keyword>
<dbReference type="RefSeq" id="XP_040777990.1">
    <property type="nucleotide sequence ID" value="XM_040925235.1"/>
</dbReference>
<dbReference type="PANTHER" id="PTHR28246:SF1">
    <property type="entry name" value="G1-SPECIFIC TRANSCRIPTIONAL REPRESSOR WHI5-RELATED"/>
    <property type="match status" value="1"/>
</dbReference>
<feature type="compositionally biased region" description="Polar residues" evidence="9">
    <location>
        <begin position="58"/>
        <end position="79"/>
    </location>
</feature>